<keyword evidence="3" id="KW-1185">Reference proteome</keyword>
<organism evidence="2 3">
    <name type="scientific">Xenoophorus captivus</name>
    <dbReference type="NCBI Taxonomy" id="1517983"/>
    <lineage>
        <taxon>Eukaryota</taxon>
        <taxon>Metazoa</taxon>
        <taxon>Chordata</taxon>
        <taxon>Craniata</taxon>
        <taxon>Vertebrata</taxon>
        <taxon>Euteleostomi</taxon>
        <taxon>Actinopterygii</taxon>
        <taxon>Neopterygii</taxon>
        <taxon>Teleostei</taxon>
        <taxon>Neoteleostei</taxon>
        <taxon>Acanthomorphata</taxon>
        <taxon>Ovalentaria</taxon>
        <taxon>Atherinomorphae</taxon>
        <taxon>Cyprinodontiformes</taxon>
        <taxon>Goodeidae</taxon>
        <taxon>Xenoophorus</taxon>
    </lineage>
</organism>
<name>A0ABV0QC35_9TELE</name>
<dbReference type="EMBL" id="JAHRIN010004551">
    <property type="protein sequence ID" value="MEQ2192982.1"/>
    <property type="molecule type" value="Genomic_DNA"/>
</dbReference>
<dbReference type="Proteomes" id="UP001434883">
    <property type="component" value="Unassembled WGS sequence"/>
</dbReference>
<proteinExistence type="predicted"/>
<evidence type="ECO:0000313" key="3">
    <source>
        <dbReference type="Proteomes" id="UP001434883"/>
    </source>
</evidence>
<evidence type="ECO:0000256" key="1">
    <source>
        <dbReference type="SAM" id="MobiDB-lite"/>
    </source>
</evidence>
<accession>A0ABV0QC35</accession>
<comment type="caution">
    <text evidence="2">The sequence shown here is derived from an EMBL/GenBank/DDBJ whole genome shotgun (WGS) entry which is preliminary data.</text>
</comment>
<evidence type="ECO:0000313" key="2">
    <source>
        <dbReference type="EMBL" id="MEQ2192982.1"/>
    </source>
</evidence>
<feature type="region of interest" description="Disordered" evidence="1">
    <location>
        <begin position="1"/>
        <end position="20"/>
    </location>
</feature>
<gene>
    <name evidence="2" type="ORF">XENOCAPTIV_020959</name>
</gene>
<protein>
    <submittedName>
        <fullName evidence="2">Uncharacterized protein</fullName>
    </submittedName>
</protein>
<reference evidence="2 3" key="1">
    <citation type="submission" date="2021-06" db="EMBL/GenBank/DDBJ databases">
        <authorList>
            <person name="Palmer J.M."/>
        </authorList>
    </citation>
    <scope>NUCLEOTIDE SEQUENCE [LARGE SCALE GENOMIC DNA]</scope>
    <source>
        <strain evidence="2 3">XC_2019</strain>
        <tissue evidence="2">Muscle</tissue>
    </source>
</reference>
<sequence>MLTYLRDTPDRPPPGGLHPPSMAAAMGGLTPVAAGSETVGHLCGRGLRESLTAVPLGLNPGAVGSAEMEDKRKGAFLATVCEQRRPLLTVDPPVGSVRTTTGIVRSPVWLTDPLLLSRVLPPPETDTFLPILKGMHL</sequence>